<dbReference type="EMBL" id="VLKO01000001">
    <property type="protein sequence ID" value="TWI03201.1"/>
    <property type="molecule type" value="Genomic_DNA"/>
</dbReference>
<dbReference type="Proteomes" id="UP000317519">
    <property type="component" value="Unassembled WGS sequence"/>
</dbReference>
<evidence type="ECO:0000313" key="1">
    <source>
        <dbReference type="EMBL" id="TWI03201.1"/>
    </source>
</evidence>
<sequence length="46" mass="5512">MPEKNNDKTIFSLLEVTKSIKKTLKQLYSITFWIKAEMNKLNHYSH</sequence>
<gene>
    <name evidence="1" type="ORF">IQ05_00131</name>
</gene>
<protein>
    <submittedName>
        <fullName evidence="1">Exodeoxyribonuclease VII large subunit</fullName>
    </submittedName>
</protein>
<comment type="caution">
    <text evidence="1">The sequence shown here is derived from an EMBL/GenBank/DDBJ whole genome shotgun (WGS) entry which is preliminary data.</text>
</comment>
<keyword evidence="2" id="KW-1185">Reference proteome</keyword>
<reference evidence="1 2" key="1">
    <citation type="journal article" date="2015" name="Stand. Genomic Sci.">
        <title>Genomic Encyclopedia of Bacterial and Archaeal Type Strains, Phase III: the genomes of soil and plant-associated and newly described type strains.</title>
        <authorList>
            <person name="Whitman W.B."/>
            <person name="Woyke T."/>
            <person name="Klenk H.P."/>
            <person name="Zhou Y."/>
            <person name="Lilburn T.G."/>
            <person name="Beck B.J."/>
            <person name="De Vos P."/>
            <person name="Vandamme P."/>
            <person name="Eisen J.A."/>
            <person name="Garrity G."/>
            <person name="Hugenholtz P."/>
            <person name="Kyrpides N.C."/>
        </authorList>
    </citation>
    <scope>NUCLEOTIDE SEQUENCE [LARGE SCALE GENOMIC DNA]</scope>
    <source>
        <strain evidence="1 2">CGMCC 1.6847</strain>
    </source>
</reference>
<organism evidence="1 2">
    <name type="scientific">Flavobacterium tiangeerense</name>
    <dbReference type="NCBI Taxonomy" id="459471"/>
    <lineage>
        <taxon>Bacteria</taxon>
        <taxon>Pseudomonadati</taxon>
        <taxon>Bacteroidota</taxon>
        <taxon>Flavobacteriia</taxon>
        <taxon>Flavobacteriales</taxon>
        <taxon>Flavobacteriaceae</taxon>
        <taxon>Flavobacterium</taxon>
    </lineage>
</organism>
<accession>A0ABY3FN11</accession>
<evidence type="ECO:0000313" key="2">
    <source>
        <dbReference type="Proteomes" id="UP000317519"/>
    </source>
</evidence>
<name>A0ABY3FN11_9FLAO</name>
<proteinExistence type="predicted"/>